<dbReference type="Pfam" id="PF03479">
    <property type="entry name" value="PCC"/>
    <property type="match status" value="1"/>
</dbReference>
<proteinExistence type="predicted"/>
<reference evidence="2" key="1">
    <citation type="submission" date="2020-08" db="EMBL/GenBank/DDBJ databases">
        <title>Genome public.</title>
        <authorList>
            <person name="Liu C."/>
            <person name="Sun Q."/>
        </authorList>
    </citation>
    <scope>NUCLEOTIDE SEQUENCE</scope>
    <source>
        <strain evidence="2">NSJ-64</strain>
    </source>
</reference>
<feature type="domain" description="PPC" evidence="1">
    <location>
        <begin position="3"/>
        <end position="145"/>
    </location>
</feature>
<dbReference type="PROSITE" id="PS51742">
    <property type="entry name" value="PPC"/>
    <property type="match status" value="1"/>
</dbReference>
<dbReference type="CDD" id="cd11378">
    <property type="entry name" value="DUF296"/>
    <property type="match status" value="1"/>
</dbReference>
<evidence type="ECO:0000313" key="2">
    <source>
        <dbReference type="EMBL" id="MBC8584227.1"/>
    </source>
</evidence>
<name>A0A926EPC4_9FIRM</name>
<sequence>MEYKKMKDVIYLRIDQDESVIDTIQEVCRREKVYTGYFWGIGACDLAILSTYLPDRNEFIDHTISGMIEMISLMGNISADDNNNPVLHCHGSFSFLNPDGNIAVTAGHLKDARISYTGEIVLHIADMKIGRMIDPKTGIEVWKLPQ</sequence>
<dbReference type="RefSeq" id="WP_262394076.1">
    <property type="nucleotide sequence ID" value="NZ_JACRTD010000001.1"/>
</dbReference>
<dbReference type="Proteomes" id="UP000623678">
    <property type="component" value="Unassembled WGS sequence"/>
</dbReference>
<gene>
    <name evidence="2" type="ORF">H8705_01330</name>
</gene>
<accession>A0A926EPC4</accession>
<dbReference type="PANTHER" id="PTHR34988">
    <property type="entry name" value="PROTEIN, PUTATIVE-RELATED"/>
    <property type="match status" value="1"/>
</dbReference>
<keyword evidence="3" id="KW-1185">Reference proteome</keyword>
<dbReference type="AlphaFoldDB" id="A0A926EPC4"/>
<dbReference type="SUPFAM" id="SSF117856">
    <property type="entry name" value="AF0104/ALDC/Ptd012-like"/>
    <property type="match status" value="1"/>
</dbReference>
<dbReference type="EMBL" id="JACRTD010000001">
    <property type="protein sequence ID" value="MBC8584227.1"/>
    <property type="molecule type" value="Genomic_DNA"/>
</dbReference>
<evidence type="ECO:0000259" key="1">
    <source>
        <dbReference type="PROSITE" id="PS51742"/>
    </source>
</evidence>
<evidence type="ECO:0000313" key="3">
    <source>
        <dbReference type="Proteomes" id="UP000623678"/>
    </source>
</evidence>
<comment type="caution">
    <text evidence="2">The sequence shown here is derived from an EMBL/GenBank/DDBJ whole genome shotgun (WGS) entry which is preliminary data.</text>
</comment>
<dbReference type="GO" id="GO:0003677">
    <property type="term" value="F:DNA binding"/>
    <property type="evidence" value="ECO:0007669"/>
    <property type="project" value="UniProtKB-KW"/>
</dbReference>
<dbReference type="PANTHER" id="PTHR34988:SF1">
    <property type="entry name" value="DNA-BINDING PROTEIN"/>
    <property type="match status" value="1"/>
</dbReference>
<organism evidence="2 3">
    <name type="scientific">Youxingia wuxianensis</name>
    <dbReference type="NCBI Taxonomy" id="2763678"/>
    <lineage>
        <taxon>Bacteria</taxon>
        <taxon>Bacillati</taxon>
        <taxon>Bacillota</taxon>
        <taxon>Clostridia</taxon>
        <taxon>Eubacteriales</taxon>
        <taxon>Oscillospiraceae</taxon>
        <taxon>Youxingia</taxon>
    </lineage>
</organism>
<dbReference type="InterPro" id="IPR005175">
    <property type="entry name" value="PPC_dom"/>
</dbReference>
<protein>
    <submittedName>
        <fullName evidence="2">DNA-binding protein</fullName>
    </submittedName>
</protein>
<dbReference type="Gene3D" id="3.30.1330.80">
    <property type="entry name" value="Hypothetical protein, similar to alpha- acetolactate decarboxylase, domain 2"/>
    <property type="match status" value="1"/>
</dbReference>
<keyword evidence="2" id="KW-0238">DNA-binding</keyword>